<dbReference type="Pfam" id="PF13966">
    <property type="entry name" value="zf-RVT"/>
    <property type="match status" value="1"/>
</dbReference>
<keyword evidence="3" id="KW-1185">Reference proteome</keyword>
<gene>
    <name evidence="2" type="ORF">CU097_013644</name>
</gene>
<proteinExistence type="predicted"/>
<dbReference type="InterPro" id="IPR026960">
    <property type="entry name" value="RVT-Znf"/>
</dbReference>
<dbReference type="Proteomes" id="UP000252139">
    <property type="component" value="Unassembled WGS sequence"/>
</dbReference>
<evidence type="ECO:0000259" key="1">
    <source>
        <dbReference type="Pfam" id="PF13966"/>
    </source>
</evidence>
<sequence>MTLQWRWLLPLLANRSHTTRSLRCFPYLEHILAASVAILAAISGQRFTDSHLQCYTPNILQTLSPANPGLRKLLISDIIVHDPQTANLRVRTTNKYPRFRRLCRKTIALLLQGQILLSPAFLPLCIPGSTSTLDLDAAIIDLTPLCRPCVSRVSDFGPLVRYQSYRRYLLSQRSLEWKQYEPAVSSASWASFWRLPLPPTARNTWYRLLHRTIPCKQRFHALLPNQHPSALCSFCGSSDEAMSHFFFSCSHKAALWTMALHKPFPGFSCSLPHIEQSMLAIAVSHIRNSCDTLSPIALSISLLSLFGCTLQVIWQSQWQKVFHDTHFTCPTMFASLE</sequence>
<protein>
    <recommendedName>
        <fullName evidence="1">Reverse transcriptase zinc-binding domain-containing protein</fullName>
    </recommendedName>
</protein>
<name>A0A367K6Q4_RHIAZ</name>
<dbReference type="STRING" id="86630.A0A367K6Q4"/>
<reference evidence="2 3" key="1">
    <citation type="journal article" date="2018" name="G3 (Bethesda)">
        <title>Phylogenetic and Phylogenomic Definition of Rhizopus Species.</title>
        <authorList>
            <person name="Gryganskyi A.P."/>
            <person name="Golan J."/>
            <person name="Dolatabadi S."/>
            <person name="Mondo S."/>
            <person name="Robb S."/>
            <person name="Idnurm A."/>
            <person name="Muszewska A."/>
            <person name="Steczkiewicz K."/>
            <person name="Masonjones S."/>
            <person name="Liao H.L."/>
            <person name="Gajdeczka M.T."/>
            <person name="Anike F."/>
            <person name="Vuek A."/>
            <person name="Anishchenko I.M."/>
            <person name="Voigt K."/>
            <person name="de Hoog G.S."/>
            <person name="Smith M.E."/>
            <person name="Heitman J."/>
            <person name="Vilgalys R."/>
            <person name="Stajich J.E."/>
        </authorList>
    </citation>
    <scope>NUCLEOTIDE SEQUENCE [LARGE SCALE GENOMIC DNA]</scope>
    <source>
        <strain evidence="2 3">CBS 357.93</strain>
    </source>
</reference>
<accession>A0A367K6Q4</accession>
<evidence type="ECO:0000313" key="2">
    <source>
        <dbReference type="EMBL" id="RCH97850.1"/>
    </source>
</evidence>
<feature type="domain" description="Reverse transcriptase zinc-binding" evidence="1">
    <location>
        <begin position="186"/>
        <end position="256"/>
    </location>
</feature>
<dbReference type="AlphaFoldDB" id="A0A367K6Q4"/>
<organism evidence="2 3">
    <name type="scientific">Rhizopus azygosporus</name>
    <name type="common">Rhizopus microsporus var. azygosporus</name>
    <dbReference type="NCBI Taxonomy" id="86630"/>
    <lineage>
        <taxon>Eukaryota</taxon>
        <taxon>Fungi</taxon>
        <taxon>Fungi incertae sedis</taxon>
        <taxon>Mucoromycota</taxon>
        <taxon>Mucoromycotina</taxon>
        <taxon>Mucoromycetes</taxon>
        <taxon>Mucorales</taxon>
        <taxon>Mucorineae</taxon>
        <taxon>Rhizopodaceae</taxon>
        <taxon>Rhizopus</taxon>
    </lineage>
</organism>
<evidence type="ECO:0000313" key="3">
    <source>
        <dbReference type="Proteomes" id="UP000252139"/>
    </source>
</evidence>
<comment type="caution">
    <text evidence="2">The sequence shown here is derived from an EMBL/GenBank/DDBJ whole genome shotgun (WGS) entry which is preliminary data.</text>
</comment>
<dbReference type="OrthoDB" id="2278241at2759"/>
<dbReference type="EMBL" id="PJQL01000243">
    <property type="protein sequence ID" value="RCH97850.1"/>
    <property type="molecule type" value="Genomic_DNA"/>
</dbReference>